<dbReference type="PANTHER" id="PTHR30005:SF0">
    <property type="entry name" value="RETROGRADE REGULATION PROTEIN 2"/>
    <property type="match status" value="1"/>
</dbReference>
<feature type="domain" description="Exopolyphosphatase C-terminal" evidence="2">
    <location>
        <begin position="352"/>
        <end position="491"/>
    </location>
</feature>
<dbReference type="EMBL" id="SNYW01000009">
    <property type="protein sequence ID" value="TDQ81444.1"/>
    <property type="molecule type" value="Genomic_DNA"/>
</dbReference>
<dbReference type="AlphaFoldDB" id="A0A4R6WQH6"/>
<dbReference type="Gene3D" id="1.10.3210.10">
    <property type="entry name" value="Hypothetical protein af1432"/>
    <property type="match status" value="1"/>
</dbReference>
<dbReference type="Pfam" id="PF21697">
    <property type="entry name" value="Ppx_C"/>
    <property type="match status" value="1"/>
</dbReference>
<organism evidence="3 4">
    <name type="scientific">Dongia mobilis</name>
    <dbReference type="NCBI Taxonomy" id="578943"/>
    <lineage>
        <taxon>Bacteria</taxon>
        <taxon>Pseudomonadati</taxon>
        <taxon>Pseudomonadota</taxon>
        <taxon>Alphaproteobacteria</taxon>
        <taxon>Rhodospirillales</taxon>
        <taxon>Dongiaceae</taxon>
        <taxon>Dongia</taxon>
    </lineage>
</organism>
<evidence type="ECO:0000313" key="3">
    <source>
        <dbReference type="EMBL" id="TDQ81444.1"/>
    </source>
</evidence>
<dbReference type="InterPro" id="IPR003695">
    <property type="entry name" value="Ppx_GppA_N"/>
</dbReference>
<evidence type="ECO:0000259" key="1">
    <source>
        <dbReference type="Pfam" id="PF02541"/>
    </source>
</evidence>
<accession>A0A4R6WQH6</accession>
<dbReference type="PANTHER" id="PTHR30005">
    <property type="entry name" value="EXOPOLYPHOSPHATASE"/>
    <property type="match status" value="1"/>
</dbReference>
<comment type="caution">
    <text evidence="3">The sequence shown here is derived from an EMBL/GenBank/DDBJ whole genome shotgun (WGS) entry which is preliminary data.</text>
</comment>
<dbReference type="InterPro" id="IPR043129">
    <property type="entry name" value="ATPase_NBD"/>
</dbReference>
<dbReference type="Proteomes" id="UP000295783">
    <property type="component" value="Unassembled WGS sequence"/>
</dbReference>
<gene>
    <name evidence="3" type="ORF">A8950_2512</name>
</gene>
<name>A0A4R6WQH6_9PROT</name>
<protein>
    <submittedName>
        <fullName evidence="3">Exopolyphosphatase/guanosine-5'-triphosphate, 3'-diphosphate pyrophosphatase</fullName>
    </submittedName>
</protein>
<dbReference type="GO" id="GO:0016462">
    <property type="term" value="F:pyrophosphatase activity"/>
    <property type="evidence" value="ECO:0007669"/>
    <property type="project" value="TreeGrafter"/>
</dbReference>
<dbReference type="SUPFAM" id="SSF53067">
    <property type="entry name" value="Actin-like ATPase domain"/>
    <property type="match status" value="2"/>
</dbReference>
<feature type="domain" description="Ppx/GppA phosphatase N-terminal" evidence="1">
    <location>
        <begin position="33"/>
        <end position="312"/>
    </location>
</feature>
<sequence>MTASLRKAAATARAAKSGRVAVIDIGSNSLRLVVFDKRSRCPVPVFNEKAQPGLGKGLERNGHLNPEAIPVAITNIRRFVTLAEAMGVEAIALLATAAVRDAKDGALFAAQIEKQTGRKVQVVSGEEEARLSAQGVLAGIPEADGLMGDLGGGSLELVRLEAGQIREHVTLPLGPLRLAEATNGDLDAAQKLIDRQFEKLGWLSQVKGRTLYPVGGTWRSLARIHMEQTNYPLHIIHEYRMTRRQGEDLAGVLAHLGRKSLSNVAGISRRRLETVPLGSLVLERLIKAVKPECILFSAYGLREGFLFGTLDKSAQQGDPLLVGCADLAGADGRFGSVSDQIDDWLAPLFHGEGKARARLREAACLLSDIAWREHPDYRAEHAFLRVLRLPVAGITHPERIVLALVIATRYGGGLEMPCAQGLLGLLTEDERDFALRVGTALRLAYALSAGTEHMLRLTKVARRDDCIELHLPKDGDAMFGEAVQRRLDAVGRAFRLPVAIA</sequence>
<dbReference type="Pfam" id="PF02541">
    <property type="entry name" value="Ppx-GppA"/>
    <property type="match status" value="1"/>
</dbReference>
<proteinExistence type="predicted"/>
<reference evidence="3 4" key="1">
    <citation type="submission" date="2019-03" db="EMBL/GenBank/DDBJ databases">
        <title>Genomic Encyclopedia of Type Strains, Phase III (KMG-III): the genomes of soil and plant-associated and newly described type strains.</title>
        <authorList>
            <person name="Whitman W."/>
        </authorList>
    </citation>
    <scope>NUCLEOTIDE SEQUENCE [LARGE SCALE GENOMIC DNA]</scope>
    <source>
        <strain evidence="3 4">CGMCC 1.7660</strain>
    </source>
</reference>
<dbReference type="InterPro" id="IPR048951">
    <property type="entry name" value="Ppx_C"/>
</dbReference>
<dbReference type="RefSeq" id="WP_243735623.1">
    <property type="nucleotide sequence ID" value="NZ_SNYW01000009.1"/>
</dbReference>
<dbReference type="Gene3D" id="3.30.420.40">
    <property type="match status" value="1"/>
</dbReference>
<dbReference type="CDD" id="cd24052">
    <property type="entry name" value="ASKHA_NBD_HpPPX-GppA-like"/>
    <property type="match status" value="1"/>
</dbReference>
<dbReference type="Gene3D" id="3.30.420.150">
    <property type="entry name" value="Exopolyphosphatase. Domain 2"/>
    <property type="match status" value="1"/>
</dbReference>
<dbReference type="InterPro" id="IPR050273">
    <property type="entry name" value="GppA/Ppx_hydrolase"/>
</dbReference>
<dbReference type="SUPFAM" id="SSF109604">
    <property type="entry name" value="HD-domain/PDEase-like"/>
    <property type="match status" value="1"/>
</dbReference>
<keyword evidence="4" id="KW-1185">Reference proteome</keyword>
<evidence type="ECO:0000259" key="2">
    <source>
        <dbReference type="Pfam" id="PF21697"/>
    </source>
</evidence>
<evidence type="ECO:0000313" key="4">
    <source>
        <dbReference type="Proteomes" id="UP000295783"/>
    </source>
</evidence>